<reference evidence="2" key="1">
    <citation type="submission" date="2020-05" db="EMBL/GenBank/DDBJ databases">
        <title>Classification of alakaliphilic streptomycetes isolated from an alkaline soil next to Lonar Crater, India and a proposal for the recognition of Streptomyces alkaliterrae sp. nov.</title>
        <authorList>
            <person name="Golinska P."/>
        </authorList>
    </citation>
    <scope>NUCLEOTIDE SEQUENCE [LARGE SCALE GENOMIC DNA]</scope>
    <source>
        <strain evidence="2">OF3</strain>
    </source>
</reference>
<dbReference type="Proteomes" id="UP000525686">
    <property type="component" value="Unassembled WGS sequence"/>
</dbReference>
<dbReference type="AlphaFoldDB" id="A0A7W3WQ56"/>
<evidence type="ECO:0000313" key="1">
    <source>
        <dbReference type="EMBL" id="MBB1256474.1"/>
    </source>
</evidence>
<gene>
    <name evidence="1" type="ORF">H3146_24425</name>
</gene>
<comment type="caution">
    <text evidence="1">The sequence shown here is derived from an EMBL/GenBank/DDBJ whole genome shotgun (WGS) entry which is preliminary data.</text>
</comment>
<evidence type="ECO:0000313" key="2">
    <source>
        <dbReference type="Proteomes" id="UP000525686"/>
    </source>
</evidence>
<proteinExistence type="predicted"/>
<dbReference type="EMBL" id="JABJWZ010000368">
    <property type="protein sequence ID" value="MBB1256474.1"/>
    <property type="molecule type" value="Genomic_DNA"/>
</dbReference>
<name>A0A7W3WQ56_9ACTN</name>
<sequence length="82" mass="8754">MTSSPAVTSASQWADALDLHMKTSKEDAGTLISFGYATGAILGVALDPDHPEADDERGVIASEDGWVIRYVEQSGWWEVVSG</sequence>
<accession>A0A7W3WQ56</accession>
<protein>
    <submittedName>
        <fullName evidence="1">Uncharacterized protein</fullName>
    </submittedName>
</protein>
<organism evidence="1 2">
    <name type="scientific">Streptomyces alkaliterrae</name>
    <dbReference type="NCBI Taxonomy" id="2213162"/>
    <lineage>
        <taxon>Bacteria</taxon>
        <taxon>Bacillati</taxon>
        <taxon>Actinomycetota</taxon>
        <taxon>Actinomycetes</taxon>
        <taxon>Kitasatosporales</taxon>
        <taxon>Streptomycetaceae</taxon>
        <taxon>Streptomyces</taxon>
    </lineage>
</organism>
<dbReference type="RefSeq" id="WP_181355464.1">
    <property type="nucleotide sequence ID" value="NZ_JABJWZ010000368.1"/>
</dbReference>